<dbReference type="Gene3D" id="1.20.120.1630">
    <property type="match status" value="1"/>
</dbReference>
<protein>
    <submittedName>
        <fullName evidence="5">Membrane protein</fullName>
    </submittedName>
</protein>
<dbReference type="OrthoDB" id="7203053at2"/>
<dbReference type="Proteomes" id="UP000467385">
    <property type="component" value="Chromosome"/>
</dbReference>
<name>A0A1X1T3A4_9MYCO</name>
<dbReference type="EMBL" id="AP022613">
    <property type="protein sequence ID" value="BBZ40940.1"/>
    <property type="molecule type" value="Genomic_DNA"/>
</dbReference>
<evidence type="ECO:0000256" key="2">
    <source>
        <dbReference type="ARBA" id="ARBA00022692"/>
    </source>
</evidence>
<dbReference type="RefSeq" id="WP_085234325.1">
    <property type="nucleotide sequence ID" value="NZ_AP022613.1"/>
</dbReference>
<comment type="subcellular location">
    <subcellularLocation>
        <location evidence="1">Endomembrane system</location>
        <topology evidence="1">Multi-pass membrane protein</topology>
    </subcellularLocation>
</comment>
<evidence type="ECO:0000256" key="4">
    <source>
        <dbReference type="ARBA" id="ARBA00023136"/>
    </source>
</evidence>
<keyword evidence="3" id="KW-1133">Transmembrane helix</keyword>
<dbReference type="PANTHER" id="PTHR43847">
    <property type="entry name" value="BLL3993 PROTEIN"/>
    <property type="match status" value="1"/>
</dbReference>
<keyword evidence="6" id="KW-1185">Reference proteome</keyword>
<evidence type="ECO:0000313" key="5">
    <source>
        <dbReference type="EMBL" id="BBZ40940.1"/>
    </source>
</evidence>
<reference evidence="5 6" key="1">
    <citation type="journal article" date="2019" name="Emerg. Microbes Infect.">
        <title>Comprehensive subspecies identification of 175 nontuberculous mycobacteria species based on 7547 genomic profiles.</title>
        <authorList>
            <person name="Matsumoto Y."/>
            <person name="Kinjo T."/>
            <person name="Motooka D."/>
            <person name="Nabeya D."/>
            <person name="Jung N."/>
            <person name="Uechi K."/>
            <person name="Horii T."/>
            <person name="Iida T."/>
            <person name="Fujita J."/>
            <person name="Nakamura S."/>
        </authorList>
    </citation>
    <scope>NUCLEOTIDE SEQUENCE [LARGE SCALE GENOMIC DNA]</scope>
    <source>
        <strain evidence="5 6">JCM 14738</strain>
    </source>
</reference>
<evidence type="ECO:0000256" key="1">
    <source>
        <dbReference type="ARBA" id="ARBA00004127"/>
    </source>
</evidence>
<gene>
    <name evidence="5" type="ORF">MCNS_40030</name>
</gene>
<dbReference type="PANTHER" id="PTHR43847:SF1">
    <property type="entry name" value="BLL3993 PROTEIN"/>
    <property type="match status" value="1"/>
</dbReference>
<keyword evidence="2" id="KW-0812">Transmembrane</keyword>
<dbReference type="InterPro" id="IPR007318">
    <property type="entry name" value="Phopholipid_MeTrfase"/>
</dbReference>
<dbReference type="STRING" id="44010.AWC00_19155"/>
<sequence>MKTTIRLTASSIFGLAILGLLLFVPAGTLNYWQAWVFIGVFTAATIIPSIYLARTNPAALQRRMRGGPLAEGRLIQKVVIVFAFLDLFAMVVFSVVDYRMGWSSVPGWLCLVGDVLIAAGIGFAMLVIVQNSYAAATVRIEAGQSLASGGVYKFVRHPMYVGNVIMMVGIPLALGSYWGLLFVIPGVLVLVSRILDEEKMLSQELSGYREYTQRVRYRLLPYVW</sequence>
<dbReference type="InterPro" id="IPR052527">
    <property type="entry name" value="Metal_cation-efflux_comp"/>
</dbReference>
<organism evidence="5 6">
    <name type="scientific">Mycobacterium conspicuum</name>
    <dbReference type="NCBI Taxonomy" id="44010"/>
    <lineage>
        <taxon>Bacteria</taxon>
        <taxon>Bacillati</taxon>
        <taxon>Actinomycetota</taxon>
        <taxon>Actinomycetes</taxon>
        <taxon>Mycobacteriales</taxon>
        <taxon>Mycobacteriaceae</taxon>
        <taxon>Mycobacterium</taxon>
    </lineage>
</organism>
<accession>A0A1X1T3A4</accession>
<proteinExistence type="predicted"/>
<evidence type="ECO:0000256" key="3">
    <source>
        <dbReference type="ARBA" id="ARBA00022989"/>
    </source>
</evidence>
<dbReference type="AlphaFoldDB" id="A0A1X1T3A4"/>
<dbReference type="PROSITE" id="PS50244">
    <property type="entry name" value="S5A_REDUCTASE"/>
    <property type="match status" value="1"/>
</dbReference>
<keyword evidence="4" id="KW-0472">Membrane</keyword>
<evidence type="ECO:0000313" key="6">
    <source>
        <dbReference type="Proteomes" id="UP000467385"/>
    </source>
</evidence>
<dbReference type="Pfam" id="PF04191">
    <property type="entry name" value="PEMT"/>
    <property type="match status" value="1"/>
</dbReference>
<dbReference type="GO" id="GO:0012505">
    <property type="term" value="C:endomembrane system"/>
    <property type="evidence" value="ECO:0007669"/>
    <property type="project" value="UniProtKB-SubCell"/>
</dbReference>